<evidence type="ECO:0000313" key="3">
    <source>
        <dbReference type="EMBL" id="MBM6401517.1"/>
    </source>
</evidence>
<feature type="compositionally biased region" description="Low complexity" evidence="2">
    <location>
        <begin position="190"/>
        <end position="223"/>
    </location>
</feature>
<accession>A0ABS2CNQ4</accession>
<evidence type="ECO:0000256" key="2">
    <source>
        <dbReference type="SAM" id="MobiDB-lite"/>
    </source>
</evidence>
<feature type="coiled-coil region" evidence="1">
    <location>
        <begin position="27"/>
        <end position="54"/>
    </location>
</feature>
<gene>
    <name evidence="3" type="ORF">JQN70_14045</name>
</gene>
<feature type="region of interest" description="Disordered" evidence="2">
    <location>
        <begin position="173"/>
        <end position="234"/>
    </location>
</feature>
<comment type="caution">
    <text evidence="3">The sequence shown here is derived from an EMBL/GenBank/DDBJ whole genome shotgun (WGS) entry which is preliminary data.</text>
</comment>
<dbReference type="Proteomes" id="UP001430172">
    <property type="component" value="Unassembled WGS sequence"/>
</dbReference>
<keyword evidence="1" id="KW-0175">Coiled coil</keyword>
<name>A0ABS2CNQ4_9MICO</name>
<protein>
    <recommendedName>
        <fullName evidence="5">Heparin binding hemagglutinin HbhA</fullName>
    </recommendedName>
</protein>
<evidence type="ECO:0008006" key="5">
    <source>
        <dbReference type="Google" id="ProtNLM"/>
    </source>
</evidence>
<reference evidence="3" key="1">
    <citation type="submission" date="2021-02" db="EMBL/GenBank/DDBJ databases">
        <title>Phycicoccus sp. MQZ13P-5T, whole genome shotgun sequence.</title>
        <authorList>
            <person name="Tuo L."/>
        </authorList>
    </citation>
    <scope>NUCLEOTIDE SEQUENCE</scope>
    <source>
        <strain evidence="3">MQZ13P-5</strain>
    </source>
</reference>
<sequence>MAVLDDLRTSIDTTPLYAIAGATDLAVEKVREAQKRAEVRRAELTKRAEAARADLTPAALQARVEAVTEQVKELPALALNQGLVVGGKVTDGYADLATRGKSIVNRIRTQQSTKDLVAQAETTVAQAKGAVTTARKAAADIERSAKATITTGRHEVAKVATVLTDSVAEEAKEAQTEVAASVKRTRTAAKRTATTTKKAARKTTSSAKGATTSARKTAKTAPKATKKAAEKVGD</sequence>
<dbReference type="EMBL" id="JAFDVD010000015">
    <property type="protein sequence ID" value="MBM6401517.1"/>
    <property type="molecule type" value="Genomic_DNA"/>
</dbReference>
<organism evidence="3 4">
    <name type="scientific">Phycicoccus sonneratiae</name>
    <dbReference type="NCBI Taxonomy" id="2807628"/>
    <lineage>
        <taxon>Bacteria</taxon>
        <taxon>Bacillati</taxon>
        <taxon>Actinomycetota</taxon>
        <taxon>Actinomycetes</taxon>
        <taxon>Micrococcales</taxon>
        <taxon>Intrasporangiaceae</taxon>
        <taxon>Phycicoccus</taxon>
    </lineage>
</organism>
<dbReference type="RefSeq" id="WP_204131981.1">
    <property type="nucleotide sequence ID" value="NZ_JAFDVD010000015.1"/>
</dbReference>
<proteinExistence type="predicted"/>
<evidence type="ECO:0000313" key="4">
    <source>
        <dbReference type="Proteomes" id="UP001430172"/>
    </source>
</evidence>
<keyword evidence="4" id="KW-1185">Reference proteome</keyword>
<evidence type="ECO:0000256" key="1">
    <source>
        <dbReference type="SAM" id="Coils"/>
    </source>
</evidence>